<comment type="function">
    <text evidence="2">Together with LptE, is involved in the assembly of lipopolysaccharide (LPS) at the surface of the outer membrane.</text>
</comment>
<dbReference type="PANTHER" id="PTHR30189">
    <property type="entry name" value="LPS-ASSEMBLY PROTEIN"/>
    <property type="match status" value="1"/>
</dbReference>
<keyword evidence="2" id="KW-0472">Membrane</keyword>
<dbReference type="PANTHER" id="PTHR30189:SF1">
    <property type="entry name" value="LPS-ASSEMBLY PROTEIN LPTD"/>
    <property type="match status" value="1"/>
</dbReference>
<reference evidence="5 6" key="1">
    <citation type="submission" date="2019-09" db="EMBL/GenBank/DDBJ databases">
        <title>Nitrincola iocasae sp. nov., a bacterium isolated from the sediment collected at a cold seep field in South China Sea.</title>
        <authorList>
            <person name="Zhang H."/>
            <person name="Wang H."/>
            <person name="Li C."/>
        </authorList>
    </citation>
    <scope>NUCLEOTIDE SEQUENCE [LARGE SCALE GENOMIC DNA]</scope>
    <source>
        <strain evidence="5 6">KXZD1103</strain>
    </source>
</reference>
<keyword evidence="6" id="KW-1185">Reference proteome</keyword>
<comment type="subcellular location">
    <subcellularLocation>
        <location evidence="2">Cell outer membrane</location>
    </subcellularLocation>
</comment>
<dbReference type="InterPro" id="IPR050218">
    <property type="entry name" value="LptD"/>
</dbReference>
<dbReference type="GO" id="GO:1990351">
    <property type="term" value="C:transporter complex"/>
    <property type="evidence" value="ECO:0007669"/>
    <property type="project" value="TreeGrafter"/>
</dbReference>
<dbReference type="Pfam" id="PF04453">
    <property type="entry name" value="LptD"/>
    <property type="match status" value="1"/>
</dbReference>
<dbReference type="EMBL" id="CP044222">
    <property type="protein sequence ID" value="QEW07500.1"/>
    <property type="molecule type" value="Genomic_DNA"/>
</dbReference>
<protein>
    <recommendedName>
        <fullName evidence="2">LPS-assembly protein LptD</fullName>
    </recommendedName>
</protein>
<dbReference type="InterPro" id="IPR007543">
    <property type="entry name" value="LptD_C"/>
</dbReference>
<feature type="region of interest" description="Disordered" evidence="3">
    <location>
        <begin position="55"/>
        <end position="132"/>
    </location>
</feature>
<evidence type="ECO:0000313" key="5">
    <source>
        <dbReference type="EMBL" id="QEW07500.1"/>
    </source>
</evidence>
<sequence length="914" mass="102480" precursor="true">MPFKKNSAYQLTLAVAAILCAPLVAAQSDERLWVCDLLPNGEWDCEVNELLMDAQSGEPSIPSSPAPRSVTTPEVTSSPANPSKPEVTPVRPEPESRVQAYPSEPSTLTTQTSQPVAATPQQQTSNRARSADAWDCTVGTDGNWSCAPGNNQAVSVAELGRFNSSSPGASGLLLNNPYAYLDWYPYNNDEPALCRGRYVEPDIDYLQKDLAPGEEAVYAEADLSNADLQSGLARLTGGVKLQQESRLFTSRYGEVDNENSTAFLEGEVTFREPGLLLVGQRAETNFDTGVSSFYSAEYIMHTEHLRGSAAKITRYDDNRVRLESGAITYCEPGNSDWAINSGNIVLHPDKGYGIATHATFRVADIPVFYMPWFRFPIDSRRQSGFLYPSLGISKSDGVDFSIPYYFNIAPNLDDTLALRHIEKRGMLLENELRYMNDWSHNTLSLGYLSGDNKYEDEDRWLVGFNHEGSPSERWLSHVDYTKVSDIDYFADLGTSLEVQREDHLNQQGQLRYLGNGWQFLANLHQYQTISGGGVPYQKSPQLQLTGNEQLGSGVALNYLTEFVRFDTSDSSLIHANRVHLRPSLSYRASKPWGYSNAELTLWHSSYDYFNKPAGNAASSLTAGIASIDSGLYFDRDFSIGSKEFSQSLEPRLQLLHSEKNNNTPSTNFDSSQMSFSYYNLFDRYGWSGNDRVSATSQVTLGTSSALYNNQGREVARIAAAQAFYAQDREQNDLRPGDVSGTESSSNIALLAQWSLTPTLRLRHDSEVNRDDFSLEEQNYQLTWRPDDENLFYFSYRDRINSTDPNNERTRQSDLVFRNQLDPQWAVIGRWQHDIANSQRLDTLLGLEYGTCCWKMRFTAREYLSPAKRFTDAADYDRGVFIQVVLRGLGSFGGDGGRSLIEEITGFREKDHDNF</sequence>
<proteinExistence type="inferred from homology"/>
<organism evidence="5 6">
    <name type="scientific">Nitrincola iocasae</name>
    <dbReference type="NCBI Taxonomy" id="2614693"/>
    <lineage>
        <taxon>Bacteria</taxon>
        <taxon>Pseudomonadati</taxon>
        <taxon>Pseudomonadota</taxon>
        <taxon>Gammaproteobacteria</taxon>
        <taxon>Oceanospirillales</taxon>
        <taxon>Oceanospirillaceae</taxon>
        <taxon>Nitrincola</taxon>
    </lineage>
</organism>
<dbReference type="InterPro" id="IPR020889">
    <property type="entry name" value="LipoPS_assembly_LptD"/>
</dbReference>
<evidence type="ECO:0000256" key="1">
    <source>
        <dbReference type="ARBA" id="ARBA00023237"/>
    </source>
</evidence>
<dbReference type="Proteomes" id="UP000325606">
    <property type="component" value="Chromosome"/>
</dbReference>
<comment type="caution">
    <text evidence="2">Lacks conserved residue(s) required for the propagation of feature annotation.</text>
</comment>
<dbReference type="GO" id="GO:0009279">
    <property type="term" value="C:cell outer membrane"/>
    <property type="evidence" value="ECO:0007669"/>
    <property type="project" value="UniProtKB-SubCell"/>
</dbReference>
<feature type="signal peptide" evidence="2">
    <location>
        <begin position="1"/>
        <end position="26"/>
    </location>
</feature>
<dbReference type="AlphaFoldDB" id="A0A5J6LFU9"/>
<feature type="compositionally biased region" description="Polar residues" evidence="3">
    <location>
        <begin position="104"/>
        <end position="128"/>
    </location>
</feature>
<comment type="similarity">
    <text evidence="2">Belongs to the LptD family.</text>
</comment>
<evidence type="ECO:0000313" key="6">
    <source>
        <dbReference type="Proteomes" id="UP000325606"/>
    </source>
</evidence>
<evidence type="ECO:0000256" key="2">
    <source>
        <dbReference type="HAMAP-Rule" id="MF_01411"/>
    </source>
</evidence>
<gene>
    <name evidence="2 5" type="primary">lptD</name>
    <name evidence="5" type="ORF">F5I99_13900</name>
</gene>
<evidence type="ECO:0000256" key="3">
    <source>
        <dbReference type="SAM" id="MobiDB-lite"/>
    </source>
</evidence>
<evidence type="ECO:0000259" key="4">
    <source>
        <dbReference type="Pfam" id="PF04453"/>
    </source>
</evidence>
<dbReference type="KEGG" id="nik:F5I99_13900"/>
<keyword evidence="2" id="KW-0732">Signal</keyword>
<dbReference type="GO" id="GO:0015920">
    <property type="term" value="P:lipopolysaccharide transport"/>
    <property type="evidence" value="ECO:0007669"/>
    <property type="project" value="InterPro"/>
</dbReference>
<feature type="compositionally biased region" description="Polar residues" evidence="3">
    <location>
        <begin position="69"/>
        <end position="81"/>
    </location>
</feature>
<feature type="domain" description="LptD C-terminal" evidence="4">
    <location>
        <begin position="458"/>
        <end position="824"/>
    </location>
</feature>
<feature type="chain" id="PRO_5023969589" description="LPS-assembly protein LptD" evidence="2">
    <location>
        <begin position="27"/>
        <end position="914"/>
    </location>
</feature>
<accession>A0A5J6LFU9</accession>
<name>A0A5J6LFU9_9GAMM</name>
<keyword evidence="1 2" id="KW-0998">Cell outer membrane</keyword>
<dbReference type="RefSeq" id="WP_151056982.1">
    <property type="nucleotide sequence ID" value="NZ_CP044222.1"/>
</dbReference>
<dbReference type="GO" id="GO:0043165">
    <property type="term" value="P:Gram-negative-bacterium-type cell outer membrane assembly"/>
    <property type="evidence" value="ECO:0007669"/>
    <property type="project" value="UniProtKB-UniRule"/>
</dbReference>
<dbReference type="HAMAP" id="MF_01411">
    <property type="entry name" value="LPS_assembly_LptD"/>
    <property type="match status" value="1"/>
</dbReference>
<comment type="subunit">
    <text evidence="2">Component of the lipopolysaccharide transport and assembly complex. Interacts with LptE and LptA.</text>
</comment>